<feature type="domain" description="Fibronectin type-III" evidence="5">
    <location>
        <begin position="42"/>
        <end position="129"/>
    </location>
</feature>
<gene>
    <name evidence="6" type="ORF">ABII15_02650</name>
</gene>
<accession>A0AAU8IM54</accession>
<dbReference type="PANTHER" id="PTHR46708">
    <property type="entry name" value="TENASCIN"/>
    <property type="match status" value="1"/>
</dbReference>
<keyword evidence="3" id="KW-0624">Polysaccharide degradation</keyword>
<dbReference type="InterPro" id="IPR036116">
    <property type="entry name" value="FN3_sf"/>
</dbReference>
<dbReference type="InterPro" id="IPR003961">
    <property type="entry name" value="FN3_dom"/>
</dbReference>
<dbReference type="GO" id="GO:0000272">
    <property type="term" value="P:polysaccharide catabolic process"/>
    <property type="evidence" value="ECO:0007669"/>
    <property type="project" value="UniProtKB-KW"/>
</dbReference>
<keyword evidence="2" id="KW-0378">Hydrolase</keyword>
<evidence type="ECO:0000313" key="6">
    <source>
        <dbReference type="EMBL" id="XCJ68928.1"/>
    </source>
</evidence>
<protein>
    <submittedName>
        <fullName evidence="6">Fibronectin type III domain-containing protein</fullName>
    </submittedName>
</protein>
<feature type="domain" description="Fibronectin type-III" evidence="5">
    <location>
        <begin position="234"/>
        <end position="330"/>
    </location>
</feature>
<dbReference type="PANTHER" id="PTHR46708:SF2">
    <property type="entry name" value="FIBRONECTIN TYPE-III DOMAIN-CONTAINING PROTEIN"/>
    <property type="match status" value="1"/>
</dbReference>
<evidence type="ECO:0000256" key="2">
    <source>
        <dbReference type="ARBA" id="ARBA00023295"/>
    </source>
</evidence>
<keyword evidence="3" id="KW-0119">Carbohydrate metabolism</keyword>
<dbReference type="SMART" id="SM00060">
    <property type="entry name" value="FN3"/>
    <property type="match status" value="3"/>
</dbReference>
<evidence type="ECO:0000256" key="3">
    <source>
        <dbReference type="ARBA" id="ARBA00023326"/>
    </source>
</evidence>
<dbReference type="RefSeq" id="WP_353940610.1">
    <property type="nucleotide sequence ID" value="NZ_CP159534.1"/>
</dbReference>
<feature type="region of interest" description="Disordered" evidence="4">
    <location>
        <begin position="210"/>
        <end position="234"/>
    </location>
</feature>
<dbReference type="GO" id="GO:0016798">
    <property type="term" value="F:hydrolase activity, acting on glycosyl bonds"/>
    <property type="evidence" value="ECO:0007669"/>
    <property type="project" value="UniProtKB-KW"/>
</dbReference>
<feature type="compositionally biased region" description="Polar residues" evidence="4">
    <location>
        <begin position="210"/>
        <end position="221"/>
    </location>
</feature>
<organism evidence="6">
    <name type="scientific">Streptomyces tabacisoli</name>
    <dbReference type="NCBI Taxonomy" id="3156398"/>
    <lineage>
        <taxon>Bacteria</taxon>
        <taxon>Bacillati</taxon>
        <taxon>Actinomycetota</taxon>
        <taxon>Actinomycetes</taxon>
        <taxon>Kitasatosporales</taxon>
        <taxon>Streptomycetaceae</taxon>
        <taxon>Streptomyces</taxon>
    </lineage>
</organism>
<dbReference type="Pfam" id="PF00041">
    <property type="entry name" value="fn3"/>
    <property type="match status" value="2"/>
</dbReference>
<dbReference type="InterPro" id="IPR050991">
    <property type="entry name" value="ECM_Regulatory_Proteins"/>
</dbReference>
<keyword evidence="2" id="KW-0326">Glycosidase</keyword>
<dbReference type="EMBL" id="CP159534">
    <property type="protein sequence ID" value="XCJ68928.1"/>
    <property type="molecule type" value="Genomic_DNA"/>
</dbReference>
<sequence>MRRVPPRPLLPQAACVTALLTVLSGCGLLSSGDDTGGPALSEPLGVTAQAGSATSVHVMWNRPASTAAVEGYEVYRGEVRVKRLSATQQMVDVTGLRPRTRYVFTVRARDKDGEPGPASRRVTVTTPAAVAADRSAPSRPTGLRGEADGARSVSLSWRKSHDDKGVVSYDVYQGTTKIHSVPGTRTEALLTGMRPGTAYAFSVRARDAADNTSPASGTVRLTTARGEDEGADTAPADFRAAVRRSDGASYIDLTWTAPQTGGDVPAYQVYLDGKQATTVVWGDSAPEGAAKYSFYIGEESGARHRVKIRAQLPDGTWGAFSPERTVTGRQ</sequence>
<name>A0AAU8IM54_9ACTN</name>
<dbReference type="SUPFAM" id="SSF49265">
    <property type="entry name" value="Fibronectin type III"/>
    <property type="match status" value="2"/>
</dbReference>
<dbReference type="PROSITE" id="PS50853">
    <property type="entry name" value="FN3"/>
    <property type="match status" value="3"/>
</dbReference>
<proteinExistence type="predicted"/>
<dbReference type="KEGG" id="stac:ABII15_02650"/>
<evidence type="ECO:0000256" key="4">
    <source>
        <dbReference type="SAM" id="MobiDB-lite"/>
    </source>
</evidence>
<dbReference type="PROSITE" id="PS51257">
    <property type="entry name" value="PROKAR_LIPOPROTEIN"/>
    <property type="match status" value="1"/>
</dbReference>
<dbReference type="AlphaFoldDB" id="A0AAU8IM54"/>
<keyword evidence="1" id="KW-0677">Repeat</keyword>
<evidence type="ECO:0000259" key="5">
    <source>
        <dbReference type="PROSITE" id="PS50853"/>
    </source>
</evidence>
<dbReference type="Gene3D" id="2.60.40.10">
    <property type="entry name" value="Immunoglobulins"/>
    <property type="match status" value="3"/>
</dbReference>
<dbReference type="InterPro" id="IPR013783">
    <property type="entry name" value="Ig-like_fold"/>
</dbReference>
<dbReference type="CDD" id="cd00063">
    <property type="entry name" value="FN3"/>
    <property type="match status" value="2"/>
</dbReference>
<feature type="region of interest" description="Disordered" evidence="4">
    <location>
        <begin position="129"/>
        <end position="156"/>
    </location>
</feature>
<evidence type="ECO:0000256" key="1">
    <source>
        <dbReference type="ARBA" id="ARBA00022737"/>
    </source>
</evidence>
<feature type="domain" description="Fibronectin type-III" evidence="5">
    <location>
        <begin position="136"/>
        <end position="226"/>
    </location>
</feature>
<reference evidence="6" key="1">
    <citation type="submission" date="2024-06" db="EMBL/GenBank/DDBJ databases">
        <title>Streptomyces sp. strain HUAS MG91 genome sequences.</title>
        <authorList>
            <person name="Mo P."/>
        </authorList>
    </citation>
    <scope>NUCLEOTIDE SEQUENCE</scope>
    <source>
        <strain evidence="6">HUAS MG91</strain>
    </source>
</reference>